<dbReference type="InterPro" id="IPR023885">
    <property type="entry name" value="4Fe4S-binding_SPASM_dom"/>
</dbReference>
<protein>
    <submittedName>
        <fullName evidence="1">Grasp-with-spasm system SPASM domain peptide maturase</fullName>
    </submittedName>
    <submittedName>
        <fullName evidence="2">SPASM domain peptide maturase, grasp-with-spasm system</fullName>
    </submittedName>
</protein>
<dbReference type="NCBIfam" id="TIGR04193">
    <property type="entry name" value="SPASM_w_grasp"/>
    <property type="match status" value="1"/>
</dbReference>
<evidence type="ECO:0000313" key="4">
    <source>
        <dbReference type="Proteomes" id="UP000238314"/>
    </source>
</evidence>
<name>A0A1N7KRX7_9FLAO</name>
<reference evidence="1 4" key="1">
    <citation type="submission" date="2016-11" db="EMBL/GenBank/DDBJ databases">
        <title>Whole genomes of Flavobacteriaceae.</title>
        <authorList>
            <person name="Stine C."/>
            <person name="Li C."/>
            <person name="Tadesse D."/>
        </authorList>
    </citation>
    <scope>NUCLEOTIDE SEQUENCE [LARGE SCALE GENOMIC DNA]</scope>
    <source>
        <strain evidence="1 4">DSM 21068</strain>
    </source>
</reference>
<dbReference type="SUPFAM" id="SSF102114">
    <property type="entry name" value="Radical SAM enzymes"/>
    <property type="match status" value="1"/>
</dbReference>
<gene>
    <name evidence="1" type="ORF">B0A70_06570</name>
    <name evidence="2" type="ORF">SAMN05421796_101778</name>
</gene>
<dbReference type="Proteomes" id="UP000238314">
    <property type="component" value="Unassembled WGS sequence"/>
</dbReference>
<evidence type="ECO:0000313" key="1">
    <source>
        <dbReference type="EMBL" id="PQA94979.1"/>
    </source>
</evidence>
<dbReference type="InterPro" id="IPR013785">
    <property type="entry name" value="Aldolase_TIM"/>
</dbReference>
<keyword evidence="4" id="KW-1185">Reference proteome</keyword>
<dbReference type="EMBL" id="MUGO01000008">
    <property type="protein sequence ID" value="PQA94979.1"/>
    <property type="molecule type" value="Genomic_DNA"/>
</dbReference>
<dbReference type="RefSeq" id="WP_076449952.1">
    <property type="nucleotide sequence ID" value="NZ_FTOJ01000001.1"/>
</dbReference>
<evidence type="ECO:0000313" key="3">
    <source>
        <dbReference type="Proteomes" id="UP000186246"/>
    </source>
</evidence>
<dbReference type="OrthoDB" id="1073749at2"/>
<organism evidence="2 3">
    <name type="scientific">Chryseobacterium piscicola</name>
    <dbReference type="NCBI Taxonomy" id="551459"/>
    <lineage>
        <taxon>Bacteria</taxon>
        <taxon>Pseudomonadati</taxon>
        <taxon>Bacteroidota</taxon>
        <taxon>Flavobacteriia</taxon>
        <taxon>Flavobacteriales</taxon>
        <taxon>Weeksellaceae</taxon>
        <taxon>Chryseobacterium group</taxon>
        <taxon>Chryseobacterium</taxon>
    </lineage>
</organism>
<reference evidence="3" key="3">
    <citation type="submission" date="2017-01" db="EMBL/GenBank/DDBJ databases">
        <authorList>
            <person name="Varghese N."/>
            <person name="Submissions S."/>
        </authorList>
    </citation>
    <scope>NUCLEOTIDE SEQUENCE [LARGE SCALE GENOMIC DNA]</scope>
    <source>
        <strain evidence="3">DSM 21068</strain>
    </source>
</reference>
<dbReference type="Gene3D" id="3.20.20.70">
    <property type="entry name" value="Aldolase class I"/>
    <property type="match status" value="1"/>
</dbReference>
<dbReference type="NCBIfam" id="TIGR04085">
    <property type="entry name" value="rSAM_more_4Fe4S"/>
    <property type="match status" value="1"/>
</dbReference>
<dbReference type="InterPro" id="IPR026497">
    <property type="entry name" value="GRASP-with-SPASM"/>
</dbReference>
<dbReference type="STRING" id="551459.SAMN05421796_101778"/>
<evidence type="ECO:0000313" key="2">
    <source>
        <dbReference type="EMBL" id="SIS64311.1"/>
    </source>
</evidence>
<proteinExistence type="predicted"/>
<dbReference type="AlphaFoldDB" id="A0A1N7KRX7"/>
<dbReference type="Proteomes" id="UP000186246">
    <property type="component" value="Unassembled WGS sequence"/>
</dbReference>
<dbReference type="EMBL" id="FTOJ01000001">
    <property type="protein sequence ID" value="SIS64311.1"/>
    <property type="molecule type" value="Genomic_DNA"/>
</dbReference>
<dbReference type="InterPro" id="IPR058240">
    <property type="entry name" value="rSAM_sf"/>
</dbReference>
<accession>A0A1N7KRX7</accession>
<sequence>MRNSIENNNDKLHLLIYPDVIVTKGIKKIILIDSSRNKVFELPVSYFELIEDFKKYTIHDIKGIYDYENLEMFINFIITNDLGFFTDNKDSFPAISTQYLSPEQINNSIIEIDRREQLLNIERWLVDLDNLGCKFYELRFYLNIDPSTISGIFREFKFNSLNGINLYLQFSADYRVASYAKLLNSFPFIKNIFILQSSRSKIVNATENKKLNNEQKIIFSTDVLSRKNCGKVSSDMFFPREINQISENLCFNSCLFKKLSIDIDGNIKNCPSMAKSYGNIKNESIDSVIKRIDFKEYWSVTKDDIKICQDCEYRYICTDCRAYTERNHFNEDNLDISKPLKCGYNPYTSKWEQWSTNPLKEQAIKYYGMQELVKNK</sequence>
<reference evidence="2" key="2">
    <citation type="submission" date="2017-01" db="EMBL/GenBank/DDBJ databases">
        <authorList>
            <person name="Mah S.A."/>
            <person name="Swanson W.J."/>
            <person name="Moy G.W."/>
            <person name="Vacquier V.D."/>
        </authorList>
    </citation>
    <scope>NUCLEOTIDE SEQUENCE [LARGE SCALE GENOMIC DNA]</scope>
    <source>
        <strain evidence="2">DSM 21068</strain>
    </source>
</reference>